<evidence type="ECO:0000256" key="1">
    <source>
        <dbReference type="SAM" id="Phobius"/>
    </source>
</evidence>
<sequence>MNNSFETRNKLRTGIEISDKEICQFVVNLVMPLFAFAFNGECDLKDIVRVIVHACSQCISIEQAAKIFKKAPKAPAIRFHLRKKLDIVQIEQMANEILQRLARPILSGKCLEFAIDIHYIPYHGKPKKDDAEIVRSKAKSGTTHFHAYATLYVIVLGKRFTLAVKYIKKGTSNLEIVGYFMDVIQSLNLSIKRLYMDKGFCEVPVINYLKKRSMNAIIALPLKGKTVKSYLKGKKSKIISYTMKSQKTKATATFDLAIVCKYSKKKYNRRGAKYFAYALIGTIPKPRKVFEEYRKRFGIETSYRLLGQSRARTSSRSPELRLLYVVISLIIQNAWVYFNWSYMRERKQGVRKTNDGITFYKFLDSIVEGCKAFMGKVTFIITRNIPNNDLVRRRPHSCCFGGEMIYNY</sequence>
<evidence type="ECO:0000313" key="4">
    <source>
        <dbReference type="Proteomes" id="UP000218615"/>
    </source>
</evidence>
<dbReference type="OrthoDB" id="139719at2157"/>
<dbReference type="PANTHER" id="PTHR33252:SF2">
    <property type="entry name" value="TRANSPOSASE IS4-LIKE DOMAIN-CONTAINING PROTEIN"/>
    <property type="match status" value="1"/>
</dbReference>
<name>A0A284VPH8_9EURY</name>
<dbReference type="GO" id="GO:0003677">
    <property type="term" value="F:DNA binding"/>
    <property type="evidence" value="ECO:0007669"/>
    <property type="project" value="InterPro"/>
</dbReference>
<keyword evidence="1" id="KW-0812">Transmembrane</keyword>
<dbReference type="NCBIfam" id="NF033541">
    <property type="entry name" value="transpos_ISH3"/>
    <property type="match status" value="1"/>
</dbReference>
<feature type="transmembrane region" description="Helical" evidence="1">
    <location>
        <begin position="322"/>
        <end position="342"/>
    </location>
</feature>
<evidence type="ECO:0000259" key="2">
    <source>
        <dbReference type="Pfam" id="PF01609"/>
    </source>
</evidence>
<dbReference type="EMBL" id="FZMP01000168">
    <property type="protein sequence ID" value="SNQ61196.1"/>
    <property type="molecule type" value="Genomic_DNA"/>
</dbReference>
<dbReference type="InterPro" id="IPR002559">
    <property type="entry name" value="Transposase_11"/>
</dbReference>
<proteinExistence type="predicted"/>
<dbReference type="GO" id="GO:0004803">
    <property type="term" value="F:transposase activity"/>
    <property type="evidence" value="ECO:0007669"/>
    <property type="project" value="InterPro"/>
</dbReference>
<protein>
    <submittedName>
        <fullName evidence="3">Transposase</fullName>
    </submittedName>
</protein>
<dbReference type="Pfam" id="PF01609">
    <property type="entry name" value="DDE_Tnp_1"/>
    <property type="match status" value="1"/>
</dbReference>
<keyword evidence="1" id="KW-0472">Membrane</keyword>
<accession>A0A284VPH8</accession>
<dbReference type="RefSeq" id="WP_096205882.1">
    <property type="nucleotide sequence ID" value="NZ_FZMP01000168.1"/>
</dbReference>
<keyword evidence="4" id="KW-1185">Reference proteome</keyword>
<dbReference type="PANTHER" id="PTHR33252">
    <property type="entry name" value="THIRD ORF IN TRANSPOSON ISC1160"/>
    <property type="match status" value="1"/>
</dbReference>
<dbReference type="AlphaFoldDB" id="A0A284VPH8"/>
<dbReference type="Proteomes" id="UP000218615">
    <property type="component" value="Unassembled WGS sequence"/>
</dbReference>
<feature type="domain" description="Transposase IS4-like" evidence="2">
    <location>
        <begin position="115"/>
        <end position="331"/>
    </location>
</feature>
<organism evidence="3 4">
    <name type="scientific">Candidatus Methanoperedens nitratireducens</name>
    <dbReference type="NCBI Taxonomy" id="1392998"/>
    <lineage>
        <taxon>Archaea</taxon>
        <taxon>Methanobacteriati</taxon>
        <taxon>Methanobacteriota</taxon>
        <taxon>Stenosarchaea group</taxon>
        <taxon>Methanomicrobia</taxon>
        <taxon>Methanosarcinales</taxon>
        <taxon>ANME-2 cluster</taxon>
        <taxon>Candidatus Methanoperedentaceae</taxon>
        <taxon>Candidatus Methanoperedens</taxon>
    </lineage>
</organism>
<evidence type="ECO:0000313" key="3">
    <source>
        <dbReference type="EMBL" id="SNQ61196.1"/>
    </source>
</evidence>
<reference evidence="4" key="1">
    <citation type="submission" date="2017-06" db="EMBL/GenBank/DDBJ databases">
        <authorList>
            <person name="Cremers G."/>
        </authorList>
    </citation>
    <scope>NUCLEOTIDE SEQUENCE [LARGE SCALE GENOMIC DNA]</scope>
</reference>
<dbReference type="GO" id="GO:0006313">
    <property type="term" value="P:DNA transposition"/>
    <property type="evidence" value="ECO:0007669"/>
    <property type="project" value="InterPro"/>
</dbReference>
<gene>
    <name evidence="3" type="ORF">MNV_250013</name>
</gene>
<keyword evidence="1" id="KW-1133">Transmembrane helix</keyword>